<comment type="subunit">
    <text evidence="6">Part of the 50S ribosomal subunit. Contacts protein L29, and trigger factor when it is bound to the ribosome.</text>
</comment>
<dbReference type="HAMAP" id="MF_01369_B">
    <property type="entry name" value="Ribosomal_uL23_B"/>
    <property type="match status" value="1"/>
</dbReference>
<comment type="caution">
    <text evidence="8">The sequence shown here is derived from an EMBL/GenBank/DDBJ whole genome shotgun (WGS) entry which is preliminary data.</text>
</comment>
<dbReference type="PANTHER" id="PTHR11620">
    <property type="entry name" value="60S RIBOSOMAL PROTEIN L23A"/>
    <property type="match status" value="1"/>
</dbReference>
<dbReference type="PROSITE" id="PS00050">
    <property type="entry name" value="RIBOSOMAL_L23"/>
    <property type="match status" value="1"/>
</dbReference>
<gene>
    <name evidence="6" type="primary">rplW</name>
    <name evidence="8" type="ORF">COB67_01725</name>
</gene>
<reference evidence="9" key="1">
    <citation type="submission" date="2017-08" db="EMBL/GenBank/DDBJ databases">
        <title>A dynamic microbial community with high functional redundancy inhabits the cold, oxic subseafloor aquifer.</title>
        <authorList>
            <person name="Tully B.J."/>
            <person name="Wheat C.G."/>
            <person name="Glazer B.T."/>
            <person name="Huber J.A."/>
        </authorList>
    </citation>
    <scope>NUCLEOTIDE SEQUENCE [LARGE SCALE GENOMIC DNA]</scope>
</reference>
<dbReference type="NCBIfam" id="NF004366">
    <property type="entry name" value="PRK05738.3-2"/>
    <property type="match status" value="1"/>
</dbReference>
<evidence type="ECO:0000256" key="6">
    <source>
        <dbReference type="HAMAP-Rule" id="MF_01369"/>
    </source>
</evidence>
<keyword evidence="4 6" id="KW-0689">Ribosomal protein</keyword>
<dbReference type="SUPFAM" id="SSF54189">
    <property type="entry name" value="Ribosomal proteins S24e, L23 and L15e"/>
    <property type="match status" value="1"/>
</dbReference>
<dbReference type="InterPro" id="IPR012678">
    <property type="entry name" value="Ribosomal_uL23/eL15/eS24_sf"/>
</dbReference>
<protein>
    <recommendedName>
        <fullName evidence="6">Large ribosomal subunit protein uL23</fullName>
    </recommendedName>
</protein>
<dbReference type="GO" id="GO:0006412">
    <property type="term" value="P:translation"/>
    <property type="evidence" value="ECO:0007669"/>
    <property type="project" value="UniProtKB-UniRule"/>
</dbReference>
<evidence type="ECO:0000256" key="1">
    <source>
        <dbReference type="ARBA" id="ARBA00006700"/>
    </source>
</evidence>
<evidence type="ECO:0000256" key="7">
    <source>
        <dbReference type="RuleBase" id="RU003934"/>
    </source>
</evidence>
<evidence type="ECO:0000313" key="8">
    <source>
        <dbReference type="EMBL" id="PCI30528.1"/>
    </source>
</evidence>
<organism evidence="8 9">
    <name type="scientific">SAR324 cluster bacterium</name>
    <dbReference type="NCBI Taxonomy" id="2024889"/>
    <lineage>
        <taxon>Bacteria</taxon>
        <taxon>Deltaproteobacteria</taxon>
        <taxon>SAR324 cluster</taxon>
    </lineage>
</organism>
<dbReference type="InterPro" id="IPR012677">
    <property type="entry name" value="Nucleotide-bd_a/b_plait_sf"/>
</dbReference>
<dbReference type="NCBIfam" id="NF004359">
    <property type="entry name" value="PRK05738.1-3"/>
    <property type="match status" value="1"/>
</dbReference>
<evidence type="ECO:0000256" key="3">
    <source>
        <dbReference type="ARBA" id="ARBA00022884"/>
    </source>
</evidence>
<dbReference type="AlphaFoldDB" id="A0A2A4TAG4"/>
<evidence type="ECO:0000256" key="2">
    <source>
        <dbReference type="ARBA" id="ARBA00022730"/>
    </source>
</evidence>
<keyword evidence="2 6" id="KW-0699">rRNA-binding</keyword>
<dbReference type="InterPro" id="IPR001014">
    <property type="entry name" value="Ribosomal_uL23_CS"/>
</dbReference>
<dbReference type="EMBL" id="NVSR01000004">
    <property type="protein sequence ID" value="PCI30528.1"/>
    <property type="molecule type" value="Genomic_DNA"/>
</dbReference>
<dbReference type="GO" id="GO:0019843">
    <property type="term" value="F:rRNA binding"/>
    <property type="evidence" value="ECO:0007669"/>
    <property type="project" value="UniProtKB-UniRule"/>
</dbReference>
<dbReference type="Proteomes" id="UP000218113">
    <property type="component" value="Unassembled WGS sequence"/>
</dbReference>
<sequence length="96" mass="11015">MKSQFNLIRKPHITEKGVLLKEEQNKVIFQVAVDANKIELKKAIESIFKVKVKKISTLNVKGKTKRQGKTEGKRADWKKAIVTLEEDQSIEYFEGA</sequence>
<evidence type="ECO:0000256" key="4">
    <source>
        <dbReference type="ARBA" id="ARBA00022980"/>
    </source>
</evidence>
<dbReference type="Pfam" id="PF00276">
    <property type="entry name" value="Ribosomal_L23"/>
    <property type="match status" value="1"/>
</dbReference>
<accession>A0A2A4TAG4</accession>
<dbReference type="Gene3D" id="3.30.70.330">
    <property type="match status" value="1"/>
</dbReference>
<keyword evidence="5 6" id="KW-0687">Ribonucleoprotein</keyword>
<comment type="function">
    <text evidence="6">One of the early assembly proteins it binds 23S rRNA. One of the proteins that surrounds the polypeptide exit tunnel on the outside of the ribosome. Forms the main docking site for trigger factor binding to the ribosome.</text>
</comment>
<dbReference type="GO" id="GO:0003735">
    <property type="term" value="F:structural constituent of ribosome"/>
    <property type="evidence" value="ECO:0007669"/>
    <property type="project" value="InterPro"/>
</dbReference>
<proteinExistence type="inferred from homology"/>
<dbReference type="NCBIfam" id="NF004363">
    <property type="entry name" value="PRK05738.2-4"/>
    <property type="match status" value="1"/>
</dbReference>
<comment type="similarity">
    <text evidence="1 6 7">Belongs to the universal ribosomal protein uL23 family.</text>
</comment>
<evidence type="ECO:0000313" key="9">
    <source>
        <dbReference type="Proteomes" id="UP000218113"/>
    </source>
</evidence>
<dbReference type="FunFam" id="3.30.70.330:FF:000001">
    <property type="entry name" value="50S ribosomal protein L23"/>
    <property type="match status" value="1"/>
</dbReference>
<dbReference type="GO" id="GO:0005840">
    <property type="term" value="C:ribosome"/>
    <property type="evidence" value="ECO:0007669"/>
    <property type="project" value="UniProtKB-KW"/>
</dbReference>
<keyword evidence="3 6" id="KW-0694">RNA-binding</keyword>
<dbReference type="InterPro" id="IPR013025">
    <property type="entry name" value="Ribosomal_uL23-like"/>
</dbReference>
<name>A0A2A4TAG4_9DELT</name>
<dbReference type="GO" id="GO:1990904">
    <property type="term" value="C:ribonucleoprotein complex"/>
    <property type="evidence" value="ECO:0007669"/>
    <property type="project" value="UniProtKB-KW"/>
</dbReference>
<evidence type="ECO:0000256" key="5">
    <source>
        <dbReference type="ARBA" id="ARBA00023274"/>
    </source>
</evidence>